<evidence type="ECO:0000313" key="2">
    <source>
        <dbReference type="EMBL" id="MBB1487168.1"/>
    </source>
</evidence>
<gene>
    <name evidence="2" type="ORF">H4O21_11150</name>
</gene>
<proteinExistence type="predicted"/>
<evidence type="ECO:0000313" key="3">
    <source>
        <dbReference type="Proteomes" id="UP000565262"/>
    </source>
</evidence>
<feature type="region of interest" description="Disordered" evidence="1">
    <location>
        <begin position="95"/>
        <end position="114"/>
    </location>
</feature>
<dbReference type="AlphaFoldDB" id="A0A839IQD0"/>
<dbReference type="EMBL" id="JACJFM010000012">
    <property type="protein sequence ID" value="MBB1487168.1"/>
    <property type="molecule type" value="Genomic_DNA"/>
</dbReference>
<reference evidence="2 3" key="1">
    <citation type="submission" date="2020-08" db="EMBL/GenBank/DDBJ databases">
        <title>Oceanospirillum sp. nov. isolated from marine sediment.</title>
        <authorList>
            <person name="Ji X."/>
        </authorList>
    </citation>
    <scope>NUCLEOTIDE SEQUENCE [LARGE SCALE GENOMIC DNA]</scope>
    <source>
        <strain evidence="2 3">D5</strain>
    </source>
</reference>
<organism evidence="2 3">
    <name type="scientific">Oceanospirillum sediminis</name>
    <dbReference type="NCBI Taxonomy" id="2760088"/>
    <lineage>
        <taxon>Bacteria</taxon>
        <taxon>Pseudomonadati</taxon>
        <taxon>Pseudomonadota</taxon>
        <taxon>Gammaproteobacteria</taxon>
        <taxon>Oceanospirillales</taxon>
        <taxon>Oceanospirillaceae</taxon>
        <taxon>Oceanospirillum</taxon>
    </lineage>
</organism>
<evidence type="ECO:0000256" key="1">
    <source>
        <dbReference type="SAM" id="MobiDB-lite"/>
    </source>
</evidence>
<dbReference type="RefSeq" id="WP_182808951.1">
    <property type="nucleotide sequence ID" value="NZ_JACJFM010000012.1"/>
</dbReference>
<sequence length="299" mass="33694">MAKRNRSTLKNYFRRGAMPSAEHFADLVDSSLNTLEEGFDKTPEQGFKISSLEENASLMSFYRDSDPDARLWSASYHNEIDSLLFNRHLPATLSRDGAQDSPATDQPLLSNAEKERGRTVLALTQQGRIGVGTAQPEQTLDVAGVMRSHGREGTQQGQQAGVPADGHWHTISPRLEGCQALEVVAGVGIRRSGRYALIRAVAMNTCAPDGFFFNFLKRKNRIKAQHAYYRSSADKLKLRWVRDLNDPNQSDTYRPYYLQIRSNTRYDAGTVIRYHITRLWHDDYMQHSAAPSERQTGGS</sequence>
<comment type="caution">
    <text evidence="2">The sequence shown here is derived from an EMBL/GenBank/DDBJ whole genome shotgun (WGS) entry which is preliminary data.</text>
</comment>
<protein>
    <submittedName>
        <fullName evidence="2">Uncharacterized protein</fullName>
    </submittedName>
</protein>
<name>A0A839IQD0_9GAMM</name>
<accession>A0A839IQD0</accession>
<keyword evidence="3" id="KW-1185">Reference proteome</keyword>
<dbReference type="Proteomes" id="UP000565262">
    <property type="component" value="Unassembled WGS sequence"/>
</dbReference>